<organism evidence="2">
    <name type="scientific">Entomoneis paludosa</name>
    <dbReference type="NCBI Taxonomy" id="265537"/>
    <lineage>
        <taxon>Eukaryota</taxon>
        <taxon>Sar</taxon>
        <taxon>Stramenopiles</taxon>
        <taxon>Ochrophyta</taxon>
        <taxon>Bacillariophyta</taxon>
        <taxon>Bacillariophyceae</taxon>
        <taxon>Bacillariophycidae</taxon>
        <taxon>Entomoneidaceae</taxon>
        <taxon>Entomoneis</taxon>
    </lineage>
</organism>
<dbReference type="Gene3D" id="1.25.10.10">
    <property type="entry name" value="Leucine-rich Repeat Variant"/>
    <property type="match status" value="1"/>
</dbReference>
<dbReference type="PANTHER" id="PTHR24121:SF23">
    <property type="entry name" value="NO MECHANORECEPTOR POTENTIAL C, ISOFORM H"/>
    <property type="match status" value="1"/>
</dbReference>
<dbReference type="Gene3D" id="1.25.40.20">
    <property type="entry name" value="Ankyrin repeat-containing domain"/>
    <property type="match status" value="1"/>
</dbReference>
<feature type="region of interest" description="Disordered" evidence="1">
    <location>
        <begin position="343"/>
        <end position="364"/>
    </location>
</feature>
<gene>
    <name evidence="2" type="ORF">APAL1065_LOCUS12080</name>
</gene>
<dbReference type="PANTHER" id="PTHR24121">
    <property type="entry name" value="NO MECHANORECEPTOR POTENTIAL C, ISOFORM D-RELATED"/>
    <property type="match status" value="1"/>
</dbReference>
<feature type="region of interest" description="Disordered" evidence="1">
    <location>
        <begin position="1"/>
        <end position="56"/>
    </location>
</feature>
<dbReference type="SUPFAM" id="SSF48371">
    <property type="entry name" value="ARM repeat"/>
    <property type="match status" value="1"/>
</dbReference>
<sequence>MGCKQSKPEAVVVAPQAKRSAPPEAANPPKAVESQNSVPKDAPSQDKSAVSDAGKSLSAETASSAAAVPVAPKEVDKQAAIFSMLLEAQVLPSDRKPDSDLANRILAVSGSNPAAVRYQNPATQATPLHLAVQLLDESEGPVSMSGTDILSVIEGLVQAYPDAVQMKDASGNIPLHYAISPVSITSEAQKQTKSARDEAEAWGPRSAVLQLLLTTDIEFSMEYLVRNDVIYGDEEKESGGVTPLYRAIQALPDDFEPFSVTYEFISILRDACGEMVGVGNNGDGDKPLALLYRRFTRQFDLAEKFFDGDNSRQEVVDHRYRYKTAAANTWKIIECLLRPDTTPNGSSPSILLSKNSSKKQPVPNSHEWRLVHRAVQVETPPDLLRYIVETNAEDLTKPDAQGNLPLHYAAKSKPSDRATATAFPSFYTKYVVDELLYKFPEAASMTDADGKYPFTLAVEAGKHWIGGGIKSLYDAYPGALEQVNLEEHETLRTVLSEDMSTDPKEEKLNDSVIRDEHHDAIMLVQQEDVDIAEVITSMWAHEEDAGVQMLACVAISRIVRERGSTSKHYLLRIALSAVAAVVNAMKAHPNEVIVQEKACEALKCMAATDGMREISFVASGAVAAIVGAMQAHVSDPSVQEEACGAITEIIKAGGSDRATIVASVSGITAIVNAVAAHPDIVGVQKNAIESLEVMTSFSDANLPDLPKAQTEPLLEAAKAKFPDECGASAAAIIAKLV</sequence>
<reference evidence="2" key="1">
    <citation type="submission" date="2021-01" db="EMBL/GenBank/DDBJ databases">
        <authorList>
            <person name="Corre E."/>
            <person name="Pelletier E."/>
            <person name="Niang G."/>
            <person name="Scheremetjew M."/>
            <person name="Finn R."/>
            <person name="Kale V."/>
            <person name="Holt S."/>
            <person name="Cochrane G."/>
            <person name="Meng A."/>
            <person name="Brown T."/>
            <person name="Cohen L."/>
        </authorList>
    </citation>
    <scope>NUCLEOTIDE SEQUENCE</scope>
    <source>
        <strain evidence="2">CCMP125</strain>
    </source>
</reference>
<dbReference type="EMBL" id="HBHT01018048">
    <property type="protein sequence ID" value="CAD9965811.1"/>
    <property type="molecule type" value="Transcribed_RNA"/>
</dbReference>
<accession>A0A7S2YBL7</accession>
<feature type="compositionally biased region" description="Low complexity" evidence="1">
    <location>
        <begin position="346"/>
        <end position="359"/>
    </location>
</feature>
<dbReference type="SUPFAM" id="SSF48403">
    <property type="entry name" value="Ankyrin repeat"/>
    <property type="match status" value="1"/>
</dbReference>
<evidence type="ECO:0000313" key="2">
    <source>
        <dbReference type="EMBL" id="CAD9965811.1"/>
    </source>
</evidence>
<evidence type="ECO:0000256" key="1">
    <source>
        <dbReference type="SAM" id="MobiDB-lite"/>
    </source>
</evidence>
<name>A0A7S2YBL7_9STRA</name>
<dbReference type="InterPro" id="IPR036770">
    <property type="entry name" value="Ankyrin_rpt-contain_sf"/>
</dbReference>
<dbReference type="InterPro" id="IPR011989">
    <property type="entry name" value="ARM-like"/>
</dbReference>
<protein>
    <submittedName>
        <fullName evidence="2">Uncharacterized protein</fullName>
    </submittedName>
</protein>
<dbReference type="AlphaFoldDB" id="A0A7S2YBL7"/>
<proteinExistence type="predicted"/>
<dbReference type="InterPro" id="IPR016024">
    <property type="entry name" value="ARM-type_fold"/>
</dbReference>